<dbReference type="Proteomes" id="UP000676169">
    <property type="component" value="Chromosome"/>
</dbReference>
<dbReference type="AlphaFoldDB" id="A0A975J326"/>
<evidence type="ECO:0000313" key="2">
    <source>
        <dbReference type="Proteomes" id="UP000676169"/>
    </source>
</evidence>
<name>A0A975J326_9BACT</name>
<proteinExistence type="predicted"/>
<keyword evidence="2" id="KW-1185">Reference proteome</keyword>
<protein>
    <submittedName>
        <fullName evidence="1">Uncharacterized protein</fullName>
    </submittedName>
</protein>
<dbReference type="RefSeq" id="WP_211634433.1">
    <property type="nucleotide sequence ID" value="NZ_CP073100.1"/>
</dbReference>
<dbReference type="KEGG" id="lamb:KBB96_09375"/>
<dbReference type="EMBL" id="CP073100">
    <property type="protein sequence ID" value="QUE53089.1"/>
    <property type="molecule type" value="Genomic_DNA"/>
</dbReference>
<organism evidence="1 2">
    <name type="scientific">Luteolibacter ambystomatis</name>
    <dbReference type="NCBI Taxonomy" id="2824561"/>
    <lineage>
        <taxon>Bacteria</taxon>
        <taxon>Pseudomonadati</taxon>
        <taxon>Verrucomicrobiota</taxon>
        <taxon>Verrucomicrobiia</taxon>
        <taxon>Verrucomicrobiales</taxon>
        <taxon>Verrucomicrobiaceae</taxon>
        <taxon>Luteolibacter</taxon>
    </lineage>
</organism>
<evidence type="ECO:0000313" key="1">
    <source>
        <dbReference type="EMBL" id="QUE53089.1"/>
    </source>
</evidence>
<sequence length="112" mass="12301">MTTLTLRSLREQLRSLETLATDLATAGRPQHALLARARAAELRRILPELSSALDVISELRDSIANGDYDAAYDRAEGFLELHQIACGDTARDLYRESIERDLAETTASTVAA</sequence>
<reference evidence="1" key="1">
    <citation type="submission" date="2021-04" db="EMBL/GenBank/DDBJ databases">
        <title>Luteolibacter sp. 32A isolated from the skin of an Anderson's salamander (Ambystoma andersonii).</title>
        <authorList>
            <person name="Spergser J."/>
            <person name="Busse H.-J."/>
        </authorList>
    </citation>
    <scope>NUCLEOTIDE SEQUENCE</scope>
    <source>
        <strain evidence="1">32A</strain>
    </source>
</reference>
<accession>A0A975J326</accession>
<gene>
    <name evidence="1" type="ORF">KBB96_09375</name>
</gene>